<dbReference type="NCBIfam" id="NF011018">
    <property type="entry name" value="PRK14446.1"/>
    <property type="match status" value="1"/>
</dbReference>
<name>A0AAU7QPG6_9GAMM</name>
<dbReference type="InterPro" id="IPR036046">
    <property type="entry name" value="Acylphosphatase-like_dom_sf"/>
</dbReference>
<accession>A0AAU7QPG6</accession>
<evidence type="ECO:0000259" key="7">
    <source>
        <dbReference type="PROSITE" id="PS51160"/>
    </source>
</evidence>
<dbReference type="PROSITE" id="PS51160">
    <property type="entry name" value="ACYLPHOSPHATASE_3"/>
    <property type="match status" value="1"/>
</dbReference>
<protein>
    <recommendedName>
        <fullName evidence="3 5">acylphosphatase</fullName>
        <ecNumber evidence="2 5">3.6.1.7</ecNumber>
    </recommendedName>
</protein>
<dbReference type="PROSITE" id="PS00150">
    <property type="entry name" value="ACYLPHOSPHATASE_1"/>
    <property type="match status" value="1"/>
</dbReference>
<sequence>MPTARFIVSGRVQGVFFRASTREQAVALGVAGHANNRRDGSVEVLASGSAEALEALERWLWQGPPAARVDAVVREELPEQELQGFRTGG</sequence>
<dbReference type="RefSeq" id="WP_007806900.1">
    <property type="nucleotide sequence ID" value="NZ_CP157948.1"/>
</dbReference>
<feature type="active site" evidence="5">
    <location>
        <position position="36"/>
    </location>
</feature>
<dbReference type="InterPro" id="IPR001792">
    <property type="entry name" value="Acylphosphatase-like_dom"/>
</dbReference>
<evidence type="ECO:0000313" key="8">
    <source>
        <dbReference type="EMBL" id="XBS90929.1"/>
    </source>
</evidence>
<gene>
    <name evidence="8" type="ORF">ABNK63_04585</name>
</gene>
<evidence type="ECO:0000256" key="1">
    <source>
        <dbReference type="ARBA" id="ARBA00005614"/>
    </source>
</evidence>
<reference evidence="8" key="1">
    <citation type="submission" date="2024-06" db="EMBL/GenBank/DDBJ databases">
        <authorList>
            <person name="Sun Y."/>
        </authorList>
    </citation>
    <scope>NUCLEOTIDE SEQUENCE</scope>
    <source>
        <strain evidence="8">IGA1.0</strain>
    </source>
</reference>
<dbReference type="EMBL" id="CP157948">
    <property type="protein sequence ID" value="XBS90929.1"/>
    <property type="molecule type" value="Genomic_DNA"/>
</dbReference>
<dbReference type="AlphaFoldDB" id="A0AAU7QPG6"/>
<evidence type="ECO:0000256" key="6">
    <source>
        <dbReference type="RuleBase" id="RU004168"/>
    </source>
</evidence>
<evidence type="ECO:0000256" key="4">
    <source>
        <dbReference type="ARBA" id="ARBA00047645"/>
    </source>
</evidence>
<dbReference type="EC" id="3.6.1.7" evidence="2 5"/>
<evidence type="ECO:0000256" key="3">
    <source>
        <dbReference type="ARBA" id="ARBA00015991"/>
    </source>
</evidence>
<organism evidence="8">
    <name type="scientific">Rhodanobacter sp. IGA1.0</name>
    <dbReference type="NCBI Taxonomy" id="3158582"/>
    <lineage>
        <taxon>Bacteria</taxon>
        <taxon>Pseudomonadati</taxon>
        <taxon>Pseudomonadota</taxon>
        <taxon>Gammaproteobacteria</taxon>
        <taxon>Lysobacterales</taxon>
        <taxon>Rhodanobacteraceae</taxon>
        <taxon>Rhodanobacter</taxon>
    </lineage>
</organism>
<dbReference type="SUPFAM" id="SSF54975">
    <property type="entry name" value="Acylphosphatase/BLUF domain-like"/>
    <property type="match status" value="1"/>
</dbReference>
<evidence type="ECO:0000256" key="5">
    <source>
        <dbReference type="PROSITE-ProRule" id="PRU00520"/>
    </source>
</evidence>
<dbReference type="InterPro" id="IPR020456">
    <property type="entry name" value="Acylphosphatase"/>
</dbReference>
<dbReference type="InterPro" id="IPR017968">
    <property type="entry name" value="Acylphosphatase_CS"/>
</dbReference>
<dbReference type="PANTHER" id="PTHR47268:SF4">
    <property type="entry name" value="ACYLPHOSPHATASE"/>
    <property type="match status" value="1"/>
</dbReference>
<dbReference type="Pfam" id="PF00708">
    <property type="entry name" value="Acylphosphatase"/>
    <property type="match status" value="1"/>
</dbReference>
<dbReference type="PANTHER" id="PTHR47268">
    <property type="entry name" value="ACYLPHOSPHATASE"/>
    <property type="match status" value="1"/>
</dbReference>
<feature type="domain" description="Acylphosphatase-like" evidence="7">
    <location>
        <begin position="3"/>
        <end position="89"/>
    </location>
</feature>
<evidence type="ECO:0000256" key="2">
    <source>
        <dbReference type="ARBA" id="ARBA00012150"/>
    </source>
</evidence>
<proteinExistence type="inferred from homology"/>
<keyword evidence="5" id="KW-0378">Hydrolase</keyword>
<feature type="active site" evidence="5">
    <location>
        <position position="18"/>
    </location>
</feature>
<comment type="catalytic activity">
    <reaction evidence="4 5">
        <text>an acyl phosphate + H2O = a carboxylate + phosphate + H(+)</text>
        <dbReference type="Rhea" id="RHEA:14965"/>
        <dbReference type="ChEBI" id="CHEBI:15377"/>
        <dbReference type="ChEBI" id="CHEBI:15378"/>
        <dbReference type="ChEBI" id="CHEBI:29067"/>
        <dbReference type="ChEBI" id="CHEBI:43474"/>
        <dbReference type="ChEBI" id="CHEBI:59918"/>
        <dbReference type="EC" id="3.6.1.7"/>
    </reaction>
</comment>
<dbReference type="Gene3D" id="3.30.70.100">
    <property type="match status" value="1"/>
</dbReference>
<dbReference type="GO" id="GO:0003998">
    <property type="term" value="F:acylphosphatase activity"/>
    <property type="evidence" value="ECO:0007669"/>
    <property type="project" value="UniProtKB-EC"/>
</dbReference>
<comment type="similarity">
    <text evidence="1 6">Belongs to the acylphosphatase family.</text>
</comment>